<keyword evidence="3" id="KW-0614">Plasmid</keyword>
<dbReference type="Pfam" id="PF09250">
    <property type="entry name" value="Prim-Pol"/>
    <property type="match status" value="1"/>
</dbReference>
<reference evidence="3 4" key="2">
    <citation type="journal article" date="2012" name="Stand. Genomic Sci.">
        <title>Complete genome sequence of the orange-red pigmented, radioresistant Deinococcus proteolyticus type strain (MRP(T)).</title>
        <authorList>
            <person name="Copeland A."/>
            <person name="Zeytun A."/>
            <person name="Yassawong M."/>
            <person name="Nolan M."/>
            <person name="Lucas S."/>
            <person name="Hammon N."/>
            <person name="Deshpande S."/>
            <person name="Cheng J.F."/>
            <person name="Han C."/>
            <person name="Tapia R."/>
            <person name="Goodwin L.A."/>
            <person name="Pitluck S."/>
            <person name="Mavromatis K."/>
            <person name="Liolios K."/>
            <person name="Pagani I."/>
            <person name="Ivanova N."/>
            <person name="Mikhailova N."/>
            <person name="Pati A."/>
            <person name="Chen A."/>
            <person name="Palaniappan K."/>
            <person name="Land M."/>
            <person name="Hauser L."/>
            <person name="Jeffries C.D."/>
            <person name="Brambilla E.M."/>
            <person name="Rohde M."/>
            <person name="Sikorski J."/>
            <person name="Pukall R."/>
            <person name="Goker M."/>
            <person name="Detter J.C."/>
            <person name="Woyke T."/>
            <person name="Bristow J."/>
            <person name="Eisen J.A."/>
            <person name="Markowitz V."/>
            <person name="Hugenholtz P."/>
            <person name="Kyrpides N.C."/>
            <person name="Klenk H.P."/>
            <person name="Lapidus A."/>
        </authorList>
    </citation>
    <scope>NUCLEOTIDE SEQUENCE [LARGE SCALE GENOMIC DNA]</scope>
    <source>
        <strain evidence="4">ATCC 35074 / DSM 20540 / JCM 6276 / NBRC 101906 / NCIMB 13154 / VKM Ac-1939 / CCM 2703 / MRP</strain>
        <plasmid evidence="4">Plasmid pDEIPR02</plasmid>
    </source>
</reference>
<sequence>MSLLQAALGASDLGWNVLPVDHHKRPHRRLTLTGHSQTRDGKTAPSWKPLQTQRVQTEWLHTWFTPDVPGLAAVTGAISSLVVLDFDGEAGWALLRKWGLSPNALSGSGSPHVYFEHPGWHVRTVASGSLKNPPFPGLDVRADGGMIVLPPSHLSNGAYRMLDVSPQPVDTLPEAVALWVGLLPTPAVTLPEAPLPEAGTDNDLRALLDEAVSRSAQGRNNAGYWLARQLAAQGLTRSDAEPWIRRFQATMPDTDSQGRRDPYTLTHALSSLHSAYASPVRSRGARRTTQGMSLQQVQVALPRLNASQRAELARLLAGAAYRLGGLEMAAATLREVGLDQSFATWAHEQAQRNVSLPGWPRVERFLKQLR</sequence>
<evidence type="ECO:0000256" key="1">
    <source>
        <dbReference type="SAM" id="MobiDB-lite"/>
    </source>
</evidence>
<accession>F0RQP1</accession>
<gene>
    <name evidence="3" type="ordered locus">Deipr_2483</name>
</gene>
<organism evidence="3 4">
    <name type="scientific">Deinococcus proteolyticus (strain ATCC 35074 / DSM 20540 / JCM 6276 / NBRC 101906 / NCIMB 13154 / VKM Ac-1939 / CCM 2703 / MRP)</name>
    <dbReference type="NCBI Taxonomy" id="693977"/>
    <lineage>
        <taxon>Bacteria</taxon>
        <taxon>Thermotogati</taxon>
        <taxon>Deinococcota</taxon>
        <taxon>Deinococci</taxon>
        <taxon>Deinococcales</taxon>
        <taxon>Deinococcaceae</taxon>
        <taxon>Deinococcus</taxon>
    </lineage>
</organism>
<evidence type="ECO:0000259" key="2">
    <source>
        <dbReference type="SMART" id="SM00943"/>
    </source>
</evidence>
<proteinExistence type="predicted"/>
<dbReference type="OrthoDB" id="158067at2"/>
<name>F0RQP1_DEIPM</name>
<evidence type="ECO:0000313" key="3">
    <source>
        <dbReference type="EMBL" id="ADY27600.1"/>
    </source>
</evidence>
<keyword evidence="4" id="KW-1185">Reference proteome</keyword>
<dbReference type="InterPro" id="IPR015330">
    <property type="entry name" value="DNA_primase/pol_bifunc_N"/>
</dbReference>
<dbReference type="EMBL" id="CP002538">
    <property type="protein sequence ID" value="ADY27600.1"/>
    <property type="molecule type" value="Genomic_DNA"/>
</dbReference>
<dbReference type="RefSeq" id="WP_013615954.1">
    <property type="nucleotide sequence ID" value="NC_015162.1"/>
</dbReference>
<geneLocation type="plasmid" evidence="3 4">
    <name>pDEIPR02</name>
</geneLocation>
<dbReference type="SUPFAM" id="SSF56747">
    <property type="entry name" value="Prim-pol domain"/>
    <property type="match status" value="1"/>
</dbReference>
<feature type="region of interest" description="Disordered" evidence="1">
    <location>
        <begin position="26"/>
        <end position="49"/>
    </location>
</feature>
<dbReference type="AlphaFoldDB" id="F0RQP1"/>
<dbReference type="SMART" id="SM00943">
    <property type="entry name" value="Prim-Pol"/>
    <property type="match status" value="1"/>
</dbReference>
<feature type="domain" description="DNA primase/polymerase bifunctional N-terminal" evidence="2">
    <location>
        <begin position="7"/>
        <end position="176"/>
    </location>
</feature>
<dbReference type="HOGENOM" id="CLU_057290_0_0_0"/>
<dbReference type="KEGG" id="dpt:Deipr_2483"/>
<dbReference type="Proteomes" id="UP000007718">
    <property type="component" value="Plasmid pDEIPR02"/>
</dbReference>
<reference evidence="4" key="1">
    <citation type="submission" date="2011-02" db="EMBL/GenBank/DDBJ databases">
        <title>The complete sequence of plasmid2 of Deinococcus proteolyticus DSM 20540.</title>
        <authorList>
            <consortium name="US DOE Joint Genome Institute (JGI-PGF)"/>
            <person name="Lucas S."/>
            <person name="Copeland A."/>
            <person name="Lapidus A."/>
            <person name="Bruce D."/>
            <person name="Goodwin L."/>
            <person name="Pitluck S."/>
            <person name="Kyrpides N."/>
            <person name="Mavromatis K."/>
            <person name="Pagani I."/>
            <person name="Ivanova N."/>
            <person name="Ovchinnikova G."/>
            <person name="Zeytun A."/>
            <person name="Detter J.C."/>
            <person name="Han C."/>
            <person name="Land M."/>
            <person name="Hauser L."/>
            <person name="Markowitz V."/>
            <person name="Cheng J.-F."/>
            <person name="Hugenholtz P."/>
            <person name="Woyke T."/>
            <person name="Wu D."/>
            <person name="Pukall R."/>
            <person name="Steenblock K."/>
            <person name="Brambilla E."/>
            <person name="Klenk H.-P."/>
            <person name="Eisen J.A."/>
        </authorList>
    </citation>
    <scope>NUCLEOTIDE SEQUENCE [LARGE SCALE GENOMIC DNA]</scope>
    <source>
        <strain evidence="4">ATCC 35074 / DSM 20540 / JCM 6276 / NBRC 101906 / NCIMB 13154 / VKM Ac-1939 / CCM 2703 / MRP</strain>
        <plasmid evidence="4">Plasmid pDEIPR02</plasmid>
    </source>
</reference>
<evidence type="ECO:0000313" key="4">
    <source>
        <dbReference type="Proteomes" id="UP000007718"/>
    </source>
</evidence>
<protein>
    <submittedName>
        <fullName evidence="3">Bifunctional DNA primase/polymerase</fullName>
    </submittedName>
</protein>